<feature type="binding site" evidence="3">
    <location>
        <position position="143"/>
    </location>
    <ligand>
        <name>a divalent metal cation</name>
        <dbReference type="ChEBI" id="CHEBI:60240"/>
    </ligand>
</feature>
<protein>
    <submittedName>
        <fullName evidence="4">Uncharacterized damage-inducible protein DinB (Forms a four-helix bundle)</fullName>
    </submittedName>
</protein>
<feature type="binding site" evidence="3">
    <location>
        <position position="50"/>
    </location>
    <ligand>
        <name>a divalent metal cation</name>
        <dbReference type="ChEBI" id="CHEBI:60240"/>
    </ligand>
</feature>
<accession>A0A1M6XX86</accession>
<evidence type="ECO:0000313" key="5">
    <source>
        <dbReference type="Proteomes" id="UP000183974"/>
    </source>
</evidence>
<gene>
    <name evidence="4" type="ORF">SAMN05444398_101607</name>
</gene>
<evidence type="ECO:0000256" key="3">
    <source>
        <dbReference type="PIRSR" id="PIRSR607837-1"/>
    </source>
</evidence>
<dbReference type="OrthoDB" id="9807509at2"/>
<organism evidence="4 5">
    <name type="scientific">Roseovarius pacificus</name>
    <dbReference type="NCBI Taxonomy" id="337701"/>
    <lineage>
        <taxon>Bacteria</taxon>
        <taxon>Pseudomonadati</taxon>
        <taxon>Pseudomonadota</taxon>
        <taxon>Alphaproteobacteria</taxon>
        <taxon>Rhodobacterales</taxon>
        <taxon>Roseobacteraceae</taxon>
        <taxon>Roseovarius</taxon>
    </lineage>
</organism>
<evidence type="ECO:0000256" key="2">
    <source>
        <dbReference type="ARBA" id="ARBA00022723"/>
    </source>
</evidence>
<dbReference type="InterPro" id="IPR007837">
    <property type="entry name" value="DinB"/>
</dbReference>
<comment type="similarity">
    <text evidence="1">Belongs to the DinB family.</text>
</comment>
<name>A0A1M6XX86_9RHOB</name>
<dbReference type="STRING" id="337701.SAMN05444398_101607"/>
<dbReference type="PANTHER" id="PTHR37302:SF1">
    <property type="entry name" value="PROTEIN DINB"/>
    <property type="match status" value="1"/>
</dbReference>
<dbReference type="EMBL" id="FRBR01000001">
    <property type="protein sequence ID" value="SHL10604.1"/>
    <property type="molecule type" value="Genomic_DNA"/>
</dbReference>
<reference evidence="4 5" key="1">
    <citation type="submission" date="2016-11" db="EMBL/GenBank/DDBJ databases">
        <authorList>
            <person name="Jaros S."/>
            <person name="Januszkiewicz K."/>
            <person name="Wedrychowicz H."/>
        </authorList>
    </citation>
    <scope>NUCLEOTIDE SEQUENCE [LARGE SCALE GENOMIC DNA]</scope>
    <source>
        <strain evidence="4 5">DSM 29589</strain>
    </source>
</reference>
<feature type="binding site" evidence="3">
    <location>
        <position position="139"/>
    </location>
    <ligand>
        <name>a divalent metal cation</name>
        <dbReference type="ChEBI" id="CHEBI:60240"/>
    </ligand>
</feature>
<dbReference type="GO" id="GO:0046872">
    <property type="term" value="F:metal ion binding"/>
    <property type="evidence" value="ECO:0007669"/>
    <property type="project" value="UniProtKB-KW"/>
</dbReference>
<dbReference type="Gene3D" id="1.20.120.450">
    <property type="entry name" value="dinb family like domain"/>
    <property type="match status" value="1"/>
</dbReference>
<dbReference type="RefSeq" id="WP_073032556.1">
    <property type="nucleotide sequence ID" value="NZ_BMLR01000001.1"/>
</dbReference>
<dbReference type="AlphaFoldDB" id="A0A1M6XX86"/>
<dbReference type="PANTHER" id="PTHR37302">
    <property type="entry name" value="SLR1116 PROTEIN"/>
    <property type="match status" value="1"/>
</dbReference>
<keyword evidence="2 3" id="KW-0479">Metal-binding</keyword>
<evidence type="ECO:0000313" key="4">
    <source>
        <dbReference type="EMBL" id="SHL10604.1"/>
    </source>
</evidence>
<evidence type="ECO:0000256" key="1">
    <source>
        <dbReference type="ARBA" id="ARBA00008635"/>
    </source>
</evidence>
<sequence>MIGPAYPRQMARYNAWQNRQIHAALDGASLDDLRQGHGAFFGSILGTLSHILWGDRIWMSRFASDLVGAPEGGIEGSPGLCPTLAVWSAERFVTDAAIARWADKLHALDLTGDLTWHSGALGREVSKPKALCVVHMFNHQTHHRGQLHAMMTRAGFDAPVSDLFAMPGT</sequence>
<dbReference type="InterPro" id="IPR034660">
    <property type="entry name" value="DinB/YfiT-like"/>
</dbReference>
<keyword evidence="5" id="KW-1185">Reference proteome</keyword>
<proteinExistence type="inferred from homology"/>
<dbReference type="Proteomes" id="UP000183974">
    <property type="component" value="Unassembled WGS sequence"/>
</dbReference>
<dbReference type="SUPFAM" id="SSF109854">
    <property type="entry name" value="DinB/YfiT-like putative metalloenzymes"/>
    <property type="match status" value="1"/>
</dbReference>
<dbReference type="Pfam" id="PF05163">
    <property type="entry name" value="DinB"/>
    <property type="match status" value="1"/>
</dbReference>